<dbReference type="FunFam" id="1.10.1200.10:FF:000016">
    <property type="entry name" value="Non-ribosomal peptide synthase"/>
    <property type="match status" value="1"/>
</dbReference>
<dbReference type="InterPro" id="IPR025110">
    <property type="entry name" value="AMP-bd_C"/>
</dbReference>
<gene>
    <name evidence="7" type="ORF">FRZ00_24755</name>
</gene>
<comment type="cofactor">
    <cofactor evidence="1">
        <name>pantetheine 4'-phosphate</name>
        <dbReference type="ChEBI" id="CHEBI:47942"/>
    </cofactor>
</comment>
<accession>A0A5N5W2R9</accession>
<dbReference type="Proteomes" id="UP000327000">
    <property type="component" value="Unassembled WGS sequence"/>
</dbReference>
<dbReference type="Pfam" id="PF00668">
    <property type="entry name" value="Condensation"/>
    <property type="match status" value="2"/>
</dbReference>
<feature type="domain" description="Carrier" evidence="6">
    <location>
        <begin position="1544"/>
        <end position="1619"/>
    </location>
</feature>
<dbReference type="InterPro" id="IPR000873">
    <property type="entry name" value="AMP-dep_synth/lig_dom"/>
</dbReference>
<evidence type="ECO:0000256" key="5">
    <source>
        <dbReference type="SAM" id="MobiDB-lite"/>
    </source>
</evidence>
<dbReference type="NCBIfam" id="NF003417">
    <property type="entry name" value="PRK04813.1"/>
    <property type="match status" value="3"/>
</dbReference>
<dbReference type="FunFam" id="3.30.300.30:FF:000010">
    <property type="entry name" value="Enterobactin synthetase component F"/>
    <property type="match status" value="1"/>
</dbReference>
<dbReference type="InterPro" id="IPR009081">
    <property type="entry name" value="PP-bd_ACP"/>
</dbReference>
<dbReference type="GO" id="GO:0043041">
    <property type="term" value="P:amino acid activation for nonribosomal peptide biosynthetic process"/>
    <property type="evidence" value="ECO:0007669"/>
    <property type="project" value="TreeGrafter"/>
</dbReference>
<dbReference type="FunFam" id="2.30.38.10:FF:000001">
    <property type="entry name" value="Non-ribosomal peptide synthetase PvdI"/>
    <property type="match status" value="2"/>
</dbReference>
<sequence>MTAKRERATGGGVRDVPFVHEVFEERARRHPDERAVVCGTDALGRAELDARANRLARHLIARGVGPETRVAVVLPRSADALVALFAVLKAGGTYVPVDPAQPAGRIAAVVRAADCAVVLDGPVDLDGLPDTPVTDADRLAPLDPAHAAYVVHTSGSTGTPKGVVVEHRALAALLHHHVAPQYTEVAAGDRLRVALVSPLAFDASWDPVLAMVAGHELHLLDDDTRRDPAALTAYVTRHGVDVVDLTPSHLEQLLPHGLVRDPAARPRLVVLGGEALPEPLWRELRATPGVTAHNLYGPTECVVDALWAASDAAEDVVIGRPVAHGDAYVLDGRLRPVKDGETGELYVSGAGLARGYLGRPGATAARFVADPFAPGRMYRTGDLVRRGADGLVRYVGRADDQVKVRGFRIEPGEVEAVLREHPAVAAAAVRAHRFGEGDRRLVAYVVPVGELDPSDVRRFASDRLPEHLVPASVTPLAALPLTPNGKLDRAALPAPGPLAATGGREARTDAERVLCAHFAAVLGLERVAADASFFELGGDSLLAMRLVGRIGAALGARPSVRDVFDAPTPAGLAARLADAPERPGPPLTAGPRPEPVPLSSAQRRLWFLDRLEGPSPTYNVPLVSRLSGPLDAGALRAALRDVVARHESLRTVFPERDGQPVQRILPLDEAVPALETARVDAAVLDARLEEDSGRTFDLSRDLPVRAWLYELRPDEHVLLLLVHHIATDGWSLDPLVRDLGEAYAARVRGEAPRRAPLPVQYADYTLWQRDLLGDPADPDSPAARQQAFWTEALAGIPDELGLPFDRPRPAVASYRGGTVDFHLDAEVHGRLTELARRRGVTTFMVFQAGLALLLAKLSGGTDIPVGTPVAGRSDEALDDLVGFFVNTLVLRTDLGGDPTFDELLTRVRDTDLAALAHQDIPFEQVVEAVNPVRSLARNPLFQVSLTMNEPDTALSLPGLAVTGRRPVLGVARFDLNVNFHEWDGGAGVAGQIEYNADLFDASTVEAMAARLVRVLAAVAAEPGRPCGSVDVLSPEERTRILDEWNATALDVPDTTLPALLEAQTARTPDAPAVQSSTGTLTYAELNARANRLARHLVGLGVGPEALVALRLPRSADLVVAVWAVLKAGGAYLPIDGEYPAERNAFMLEDARPTTVLTELPDVSHLPSGDLTDADRTAPLLPAHPCYVIYTSGSTGVPKAVSMPGGALVNLVTWWATVEPPARIALFSATSFDVSPMELLIATTSGGCVLVPDDAIRKDAEKLVAWLAEHEVSDLTVVPNLVLNSVCEAARAAGTRLPALRHVGQGGEALVLSSAVKELFADADGRRLDNCYGPTETHMATGYRMPADPADWPADPPIGRPIGNTTVYVLDRWLQPVPPGVIGELYIGGAQLARGYLNRPAQTAGRFVADPFGPPGSRLYRTGDLVRWRADGELLFTGRADHQVKIRGFRIELGEIEALLRRHPDVAQVAVLAVADRPSVKRLVAYVVPNGPAAEPDALRRYVAASLPDYMVPSAFVTLDRMPLSPNGKLERRHLPAPAAEPSRRPRTWVEKVLCEIWSEVLDAPGAGIDDDFFALGGHSLTATKVMSRVRGRLRADLPVRALFERPTPAGLAELVGAAGTAGHALTAGPRPERIPLSSAQQRLWFLDRLEGPSPTYNNPLVSRLTGPLDEEALRAALRDVVARHESLRTVCPEVDGQPVQHVLAVDEAIPALEAVRLDAAALDARLREDARRTFDLTREIPVRAWLYALGPDEHVLMVVVHHIASDGWSLDPLVRDLGEAYTARRRGEAPRWTPLPVQYADYTLWQRDLLGDPADPGSRSAAQLAFWKGALEGIPDEVGLPFDRPRPAAASYRGGTVDLFVEPGAHAGLAELARRRGVTTFMVFQAALAVLLGKLTGGTDIPVGTPVAGRSDEALDDLVGFFVNTVVLRTDLGGDPTFEELLTRVRDTGLAAFAHQDVPFEQLVRELNPARSAGRHPLFQVMMPFNSNLADTGVPLPGLAAEPLDEPLEVAKFDLSVNLREEFGPDGEPLGVRGNIDYSTDLFDHGTVVAVAGRLHRVLAAVLADPGTRLSEIDVVGPEERRRLLTEGSGAPAPEPDGDSDLFAYRMIEERAAGTPDAPAVVHAGTSVTYAELNRRANRLARYLIARGAGPEDRVAVVLPRSADLVVALLAVGKAGAAYVPVDPAYPAERIAYLLADAAPRVVLDGPVDTGAYADGNVTDAERTAALDPAHPAYVIHTSGSTGRPKGVVVEHRALAAYLRYLRTAYPGLPGTSTVHSSVAFDLTVTALYGQLASGGRVHLAELGEDDAPRPDFLKATPSHLELLASLPEQASPAACLVIGGEALHGRALQGWRERHPDAWVVNAYGPTESTVNCCDHRLPPGAPVPAGPVPIGRPFPGVRVYVLDGRLRPAPTGTVGELYVGGAQLARGYFDRPAQTAARFVADPFGPPGSRLYRTGDLARWRTDGELEFAGRADGQVKVRGHRIELGEIEGVLRERPGVARAAAAVHGTGDGDRRLVGYVVPAPGAAVDPEEVRREAARFLPGPLVPAAVVVLGALPLTPNGKLDRAALPAPDFAGAARGGVPRTAREELLCALFSEVLDVERVGPDDSFFDLGGHSLLVVRLAGRLRAACGAHVTIRDLLDAPTPAALARRTAAGEAGTADPLAPLLRLRGGTGTPLFCVHPAAGTGWVYTGLLRFLAPGRPVYALQAPGLGTPEHAAGTPDDVAKDYLARIREVCPDGPYALLGWSVGGLIAHTLAVRLREEGAEVPLLALLDAYPRVPEDAGEEHDADEAAALRALAASLGRDLAPDGTLAGPADVDVAALVRVYREMSRVYADPALGRFDGDAVLFRAAADKPAGSPYVPGLWRPHLAGRLDVHAVDCDHGGMTRPAALAAIGPELDRRLAALAPLFNATDENDHRGGIR</sequence>
<dbReference type="FunFam" id="3.40.50.980:FF:000001">
    <property type="entry name" value="Non-ribosomal peptide synthetase"/>
    <property type="match status" value="1"/>
</dbReference>
<dbReference type="InterPro" id="IPR006162">
    <property type="entry name" value="Ppantetheine_attach_site"/>
</dbReference>
<feature type="domain" description="Carrier" evidence="6">
    <location>
        <begin position="505"/>
        <end position="580"/>
    </location>
</feature>
<organism evidence="7 8">
    <name type="scientific">Streptomyces mobaraensis</name>
    <name type="common">Streptoverticillium mobaraense</name>
    <dbReference type="NCBI Taxonomy" id="35621"/>
    <lineage>
        <taxon>Bacteria</taxon>
        <taxon>Bacillati</taxon>
        <taxon>Actinomycetota</taxon>
        <taxon>Actinomycetes</taxon>
        <taxon>Kitasatosporales</taxon>
        <taxon>Streptomycetaceae</taxon>
        <taxon>Streptomyces</taxon>
    </lineage>
</organism>
<evidence type="ECO:0000313" key="7">
    <source>
        <dbReference type="EMBL" id="KAB7836978.1"/>
    </source>
</evidence>
<dbReference type="Gene3D" id="3.40.50.980">
    <property type="match status" value="6"/>
</dbReference>
<dbReference type="InterPro" id="IPR001242">
    <property type="entry name" value="Condensation_dom"/>
</dbReference>
<dbReference type="InterPro" id="IPR023213">
    <property type="entry name" value="CAT-like_dom_sf"/>
</dbReference>
<feature type="domain" description="Carrier" evidence="6">
    <location>
        <begin position="2583"/>
        <end position="2658"/>
    </location>
</feature>
<dbReference type="Gene3D" id="3.30.300.30">
    <property type="match status" value="3"/>
</dbReference>
<dbReference type="Pfam" id="PF00550">
    <property type="entry name" value="PP-binding"/>
    <property type="match status" value="3"/>
</dbReference>
<dbReference type="GO" id="GO:0031177">
    <property type="term" value="F:phosphopantetheine binding"/>
    <property type="evidence" value="ECO:0007669"/>
    <property type="project" value="InterPro"/>
</dbReference>
<dbReference type="InterPro" id="IPR045851">
    <property type="entry name" value="AMP-bd_C_sf"/>
</dbReference>
<dbReference type="GO" id="GO:0044550">
    <property type="term" value="P:secondary metabolite biosynthetic process"/>
    <property type="evidence" value="ECO:0007669"/>
    <property type="project" value="TreeGrafter"/>
</dbReference>
<dbReference type="CDD" id="cd19540">
    <property type="entry name" value="LCL_NRPS-like"/>
    <property type="match status" value="2"/>
</dbReference>
<evidence type="ECO:0000256" key="2">
    <source>
        <dbReference type="ARBA" id="ARBA00006432"/>
    </source>
</evidence>
<protein>
    <submittedName>
        <fullName evidence="7">Amino acid adenylation domain-containing protein</fullName>
    </submittedName>
</protein>
<feature type="compositionally biased region" description="Pro residues" evidence="5">
    <location>
        <begin position="582"/>
        <end position="596"/>
    </location>
</feature>
<dbReference type="SUPFAM" id="SSF53474">
    <property type="entry name" value="alpha/beta-Hydrolases"/>
    <property type="match status" value="1"/>
</dbReference>
<dbReference type="Gene3D" id="3.30.559.30">
    <property type="entry name" value="Nonribosomal peptide synthetase, condensation domain"/>
    <property type="match status" value="2"/>
</dbReference>
<dbReference type="GO" id="GO:0005829">
    <property type="term" value="C:cytosol"/>
    <property type="evidence" value="ECO:0007669"/>
    <property type="project" value="TreeGrafter"/>
</dbReference>
<dbReference type="SMART" id="SM00824">
    <property type="entry name" value="PKS_TE"/>
    <property type="match status" value="1"/>
</dbReference>
<dbReference type="GO" id="GO:0017000">
    <property type="term" value="P:antibiotic biosynthetic process"/>
    <property type="evidence" value="ECO:0007669"/>
    <property type="project" value="UniProtKB-ARBA"/>
</dbReference>
<comment type="similarity">
    <text evidence="2">Belongs to the ATP-dependent AMP-binding enzyme family.</text>
</comment>
<keyword evidence="4" id="KW-0597">Phosphoprotein</keyword>
<name>A0A5N5W2R9_STRMB</name>
<dbReference type="InterPro" id="IPR001031">
    <property type="entry name" value="Thioesterase"/>
</dbReference>
<dbReference type="SUPFAM" id="SSF52777">
    <property type="entry name" value="CoA-dependent acyltransferases"/>
    <property type="match status" value="4"/>
</dbReference>
<evidence type="ECO:0000259" key="6">
    <source>
        <dbReference type="PROSITE" id="PS50075"/>
    </source>
</evidence>
<evidence type="ECO:0000313" key="8">
    <source>
        <dbReference type="Proteomes" id="UP000327000"/>
    </source>
</evidence>
<evidence type="ECO:0000256" key="1">
    <source>
        <dbReference type="ARBA" id="ARBA00001957"/>
    </source>
</evidence>
<dbReference type="GO" id="GO:0003824">
    <property type="term" value="F:catalytic activity"/>
    <property type="evidence" value="ECO:0007669"/>
    <property type="project" value="InterPro"/>
</dbReference>
<dbReference type="GO" id="GO:0072330">
    <property type="term" value="P:monocarboxylic acid biosynthetic process"/>
    <property type="evidence" value="ECO:0007669"/>
    <property type="project" value="UniProtKB-ARBA"/>
</dbReference>
<reference evidence="7 8" key="1">
    <citation type="journal article" date="2019" name="Microb. Cell Fact.">
        <title>Exploring novel herbicidin analogues by transcriptional regulator overexpression and MS/MS molecular networking.</title>
        <authorList>
            <person name="Shi Y."/>
            <person name="Gu R."/>
            <person name="Li Y."/>
            <person name="Wang X."/>
            <person name="Ren W."/>
            <person name="Li X."/>
            <person name="Wang L."/>
            <person name="Xie Y."/>
            <person name="Hong B."/>
        </authorList>
    </citation>
    <scope>NUCLEOTIDE SEQUENCE [LARGE SCALE GENOMIC DNA]</scope>
    <source>
        <strain evidence="7 8">US-43</strain>
    </source>
</reference>
<dbReference type="EMBL" id="VOKX01000098">
    <property type="protein sequence ID" value="KAB7836978.1"/>
    <property type="molecule type" value="Genomic_DNA"/>
</dbReference>
<dbReference type="GO" id="GO:0008610">
    <property type="term" value="P:lipid biosynthetic process"/>
    <property type="evidence" value="ECO:0007669"/>
    <property type="project" value="UniProtKB-ARBA"/>
</dbReference>
<dbReference type="PROSITE" id="PS00012">
    <property type="entry name" value="PHOSPHOPANTETHEINE"/>
    <property type="match status" value="2"/>
</dbReference>
<dbReference type="SMART" id="SM00823">
    <property type="entry name" value="PKS_PP"/>
    <property type="match status" value="3"/>
</dbReference>
<dbReference type="PANTHER" id="PTHR45527">
    <property type="entry name" value="NONRIBOSOMAL PEPTIDE SYNTHETASE"/>
    <property type="match status" value="1"/>
</dbReference>
<dbReference type="Gene3D" id="3.40.50.1820">
    <property type="entry name" value="alpha/beta hydrolase"/>
    <property type="match status" value="1"/>
</dbReference>
<dbReference type="Gene3D" id="1.10.1200.10">
    <property type="entry name" value="ACP-like"/>
    <property type="match status" value="2"/>
</dbReference>
<dbReference type="InterPro" id="IPR020806">
    <property type="entry name" value="PKS_PP-bd"/>
</dbReference>
<proteinExistence type="inferred from homology"/>
<keyword evidence="3" id="KW-0596">Phosphopantetheine</keyword>
<dbReference type="PANTHER" id="PTHR45527:SF1">
    <property type="entry name" value="FATTY ACID SYNTHASE"/>
    <property type="match status" value="1"/>
</dbReference>
<dbReference type="Gene3D" id="2.30.38.10">
    <property type="entry name" value="Luciferase, Domain 3"/>
    <property type="match status" value="3"/>
</dbReference>
<dbReference type="RefSeq" id="WP_152264996.1">
    <property type="nucleotide sequence ID" value="NZ_VOKX01000098.1"/>
</dbReference>
<dbReference type="Pfam" id="PF13193">
    <property type="entry name" value="AMP-binding_C"/>
    <property type="match status" value="3"/>
</dbReference>
<dbReference type="InterPro" id="IPR029058">
    <property type="entry name" value="AB_hydrolase_fold"/>
</dbReference>
<evidence type="ECO:0000256" key="4">
    <source>
        <dbReference type="ARBA" id="ARBA00022553"/>
    </source>
</evidence>
<dbReference type="PROSITE" id="PS50075">
    <property type="entry name" value="CARRIER"/>
    <property type="match status" value="3"/>
</dbReference>
<dbReference type="SUPFAM" id="SSF56801">
    <property type="entry name" value="Acetyl-CoA synthetase-like"/>
    <property type="match status" value="3"/>
</dbReference>
<dbReference type="Pfam" id="PF00501">
    <property type="entry name" value="AMP-binding"/>
    <property type="match status" value="3"/>
</dbReference>
<dbReference type="CDD" id="cd05930">
    <property type="entry name" value="A_NRPS"/>
    <property type="match status" value="2"/>
</dbReference>
<dbReference type="InterPro" id="IPR036736">
    <property type="entry name" value="ACP-like_sf"/>
</dbReference>
<dbReference type="OrthoDB" id="2472181at2"/>
<dbReference type="InterPro" id="IPR020845">
    <property type="entry name" value="AMP-binding_CS"/>
</dbReference>
<dbReference type="FunFam" id="3.30.559.10:FF:000012">
    <property type="entry name" value="Non-ribosomal peptide synthetase"/>
    <property type="match status" value="1"/>
</dbReference>
<dbReference type="InterPro" id="IPR010071">
    <property type="entry name" value="AA_adenyl_dom"/>
</dbReference>
<dbReference type="Gene3D" id="3.30.559.10">
    <property type="entry name" value="Chloramphenicol acetyltransferase-like domain"/>
    <property type="match status" value="2"/>
</dbReference>
<comment type="caution">
    <text evidence="7">The sequence shown here is derived from an EMBL/GenBank/DDBJ whole genome shotgun (WGS) entry which is preliminary data.</text>
</comment>
<dbReference type="PROSITE" id="PS00455">
    <property type="entry name" value="AMP_BINDING"/>
    <property type="match status" value="3"/>
</dbReference>
<evidence type="ECO:0000256" key="3">
    <source>
        <dbReference type="ARBA" id="ARBA00022450"/>
    </source>
</evidence>
<keyword evidence="8" id="KW-1185">Reference proteome</keyword>
<dbReference type="SUPFAM" id="SSF47336">
    <property type="entry name" value="ACP-like"/>
    <property type="match status" value="3"/>
</dbReference>
<dbReference type="NCBIfam" id="TIGR01733">
    <property type="entry name" value="AA-adenyl-dom"/>
    <property type="match status" value="3"/>
</dbReference>
<feature type="region of interest" description="Disordered" evidence="5">
    <location>
        <begin position="577"/>
        <end position="597"/>
    </location>
</feature>
<dbReference type="Pfam" id="PF00975">
    <property type="entry name" value="Thioesterase"/>
    <property type="match status" value="1"/>
</dbReference>
<dbReference type="InterPro" id="IPR020802">
    <property type="entry name" value="TesA-like"/>
</dbReference>